<organism evidence="10 11">
    <name type="scientific">Bauldia litoralis</name>
    <dbReference type="NCBI Taxonomy" id="665467"/>
    <lineage>
        <taxon>Bacteria</taxon>
        <taxon>Pseudomonadati</taxon>
        <taxon>Pseudomonadota</taxon>
        <taxon>Alphaproteobacteria</taxon>
        <taxon>Hyphomicrobiales</taxon>
        <taxon>Kaistiaceae</taxon>
        <taxon>Bauldia</taxon>
    </lineage>
</organism>
<protein>
    <submittedName>
        <fullName evidence="10">L-threonine ammonia-lyase</fullName>
    </submittedName>
</protein>
<dbReference type="InterPro" id="IPR000634">
    <property type="entry name" value="Ser/Thr_deHydtase_PyrdxlP-BS"/>
</dbReference>
<dbReference type="GO" id="GO:0070179">
    <property type="term" value="P:D-serine biosynthetic process"/>
    <property type="evidence" value="ECO:0007669"/>
    <property type="project" value="TreeGrafter"/>
</dbReference>
<evidence type="ECO:0000256" key="5">
    <source>
        <dbReference type="ARBA" id="ARBA00010869"/>
    </source>
</evidence>
<evidence type="ECO:0000313" key="11">
    <source>
        <dbReference type="Proteomes" id="UP000199071"/>
    </source>
</evidence>
<dbReference type="FunFam" id="3.40.50.1100:FF:000005">
    <property type="entry name" value="Threonine dehydratase catabolic"/>
    <property type="match status" value="1"/>
</dbReference>
<dbReference type="GO" id="GO:0003941">
    <property type="term" value="F:L-serine ammonia-lyase activity"/>
    <property type="evidence" value="ECO:0007669"/>
    <property type="project" value="TreeGrafter"/>
</dbReference>
<keyword evidence="6" id="KW-0460">Magnesium</keyword>
<comment type="cofactor">
    <cofactor evidence="4">
        <name>Mg(2+)</name>
        <dbReference type="ChEBI" id="CHEBI:18420"/>
    </cofactor>
</comment>
<keyword evidence="8 10" id="KW-0456">Lyase</keyword>
<evidence type="ECO:0000256" key="8">
    <source>
        <dbReference type="ARBA" id="ARBA00023239"/>
    </source>
</evidence>
<dbReference type="CDD" id="cd01562">
    <property type="entry name" value="Thr-dehyd"/>
    <property type="match status" value="1"/>
</dbReference>
<dbReference type="InterPro" id="IPR001926">
    <property type="entry name" value="TrpB-like_PALP"/>
</dbReference>
<comment type="cofactor">
    <cofactor evidence="1">
        <name>Ca(2+)</name>
        <dbReference type="ChEBI" id="CHEBI:29108"/>
    </cofactor>
</comment>
<evidence type="ECO:0000256" key="3">
    <source>
        <dbReference type="ARBA" id="ARBA00001936"/>
    </source>
</evidence>
<evidence type="ECO:0000256" key="6">
    <source>
        <dbReference type="ARBA" id="ARBA00022842"/>
    </source>
</evidence>
<proteinExistence type="inferred from homology"/>
<comment type="cofactor">
    <cofactor evidence="3">
        <name>Mn(2+)</name>
        <dbReference type="ChEBI" id="CHEBI:29035"/>
    </cofactor>
</comment>
<dbReference type="Pfam" id="PF00291">
    <property type="entry name" value="PALP"/>
    <property type="match status" value="1"/>
</dbReference>
<evidence type="ECO:0000313" key="10">
    <source>
        <dbReference type="EMBL" id="SDB41253.1"/>
    </source>
</evidence>
<dbReference type="SUPFAM" id="SSF53686">
    <property type="entry name" value="Tryptophan synthase beta subunit-like PLP-dependent enzymes"/>
    <property type="match status" value="1"/>
</dbReference>
<dbReference type="PANTHER" id="PTHR43050:SF1">
    <property type="entry name" value="SERINE RACEMASE"/>
    <property type="match status" value="1"/>
</dbReference>
<keyword evidence="11" id="KW-1185">Reference proteome</keyword>
<reference evidence="10 11" key="1">
    <citation type="submission" date="2016-10" db="EMBL/GenBank/DDBJ databases">
        <authorList>
            <person name="de Groot N.N."/>
        </authorList>
    </citation>
    <scope>NUCLEOTIDE SEQUENCE [LARGE SCALE GENOMIC DNA]</scope>
    <source>
        <strain evidence="10 11">ATCC 35022</strain>
    </source>
</reference>
<dbReference type="STRING" id="665467.SAMN02982931_03131"/>
<evidence type="ECO:0000256" key="1">
    <source>
        <dbReference type="ARBA" id="ARBA00001913"/>
    </source>
</evidence>
<dbReference type="Proteomes" id="UP000199071">
    <property type="component" value="Unassembled WGS sequence"/>
</dbReference>
<gene>
    <name evidence="10" type="ORF">SAMN02982931_03131</name>
</gene>
<evidence type="ECO:0000256" key="4">
    <source>
        <dbReference type="ARBA" id="ARBA00001946"/>
    </source>
</evidence>
<dbReference type="OrthoDB" id="9811476at2"/>
<dbReference type="GO" id="GO:0005524">
    <property type="term" value="F:ATP binding"/>
    <property type="evidence" value="ECO:0007669"/>
    <property type="project" value="TreeGrafter"/>
</dbReference>
<dbReference type="GO" id="GO:0000287">
    <property type="term" value="F:magnesium ion binding"/>
    <property type="evidence" value="ECO:0007669"/>
    <property type="project" value="TreeGrafter"/>
</dbReference>
<dbReference type="PROSITE" id="PS00165">
    <property type="entry name" value="DEHYDRATASE_SER_THR"/>
    <property type="match status" value="1"/>
</dbReference>
<dbReference type="RefSeq" id="WP_090877588.1">
    <property type="nucleotide sequence ID" value="NZ_FMXQ01000006.1"/>
</dbReference>
<dbReference type="GO" id="GO:0018114">
    <property type="term" value="F:threonine racemase activity"/>
    <property type="evidence" value="ECO:0007669"/>
    <property type="project" value="TreeGrafter"/>
</dbReference>
<comment type="cofactor">
    <cofactor evidence="2">
        <name>pyridoxal 5'-phosphate</name>
        <dbReference type="ChEBI" id="CHEBI:597326"/>
    </cofactor>
</comment>
<dbReference type="GO" id="GO:0030378">
    <property type="term" value="F:serine racemase activity"/>
    <property type="evidence" value="ECO:0007669"/>
    <property type="project" value="TreeGrafter"/>
</dbReference>
<dbReference type="PANTHER" id="PTHR43050">
    <property type="entry name" value="SERINE / THREONINE RACEMASE FAMILY MEMBER"/>
    <property type="match status" value="1"/>
</dbReference>
<dbReference type="GO" id="GO:0030170">
    <property type="term" value="F:pyridoxal phosphate binding"/>
    <property type="evidence" value="ECO:0007669"/>
    <property type="project" value="InterPro"/>
</dbReference>
<dbReference type="AlphaFoldDB" id="A0A1G6D7X7"/>
<name>A0A1G6D7X7_9HYPH</name>
<feature type="domain" description="Tryptophan synthase beta chain-like PALP" evidence="9">
    <location>
        <begin position="21"/>
        <end position="313"/>
    </location>
</feature>
<dbReference type="EMBL" id="FMXQ01000006">
    <property type="protein sequence ID" value="SDB41253.1"/>
    <property type="molecule type" value="Genomic_DNA"/>
</dbReference>
<comment type="similarity">
    <text evidence="5">Belongs to the serine/threonine dehydratase family.</text>
</comment>
<accession>A0A1G6D7X7</accession>
<evidence type="ECO:0000259" key="9">
    <source>
        <dbReference type="Pfam" id="PF00291"/>
    </source>
</evidence>
<evidence type="ECO:0000256" key="2">
    <source>
        <dbReference type="ARBA" id="ARBA00001933"/>
    </source>
</evidence>
<sequence>MSEPALPSIHDIHRARDRIAGHAVQTPLLVNPILDARLGGRILLKCETLQRTGSFKFRGACNAVSALGEAGRARGVVAASSGNHAQGVAEAARLFGVAATIVMPSDAPAIKLERTRRSGATVVTYDRVSGDRDAVAREIVERTGGALIHPFNNADVIAGQGTVGLEIVDEARARGLAPDAVVVPCSGGGLSAGVGLAVRDGFPDCGLVLVEPRDFDDYGRSLRDGRIVANASTSGSICDALMAPAPGSISFALNRDNVAAAVTVDDDDVLSAIAFAFRELKLVVEPGGAVALAALLSGKVDCRDRTVVAVLSGGNIDEAILARALATG</sequence>
<dbReference type="Gene3D" id="3.40.50.1100">
    <property type="match status" value="2"/>
</dbReference>
<keyword evidence="7" id="KW-0663">Pyridoxal phosphate</keyword>
<evidence type="ECO:0000256" key="7">
    <source>
        <dbReference type="ARBA" id="ARBA00022898"/>
    </source>
</evidence>
<dbReference type="InterPro" id="IPR036052">
    <property type="entry name" value="TrpB-like_PALP_sf"/>
</dbReference>